<comment type="caution">
    <text evidence="1">The sequence shown here is derived from an EMBL/GenBank/DDBJ whole genome shotgun (WGS) entry which is preliminary data.</text>
</comment>
<dbReference type="EMBL" id="JABBWE010000008">
    <property type="protein sequence ID" value="KAG1800871.1"/>
    <property type="molecule type" value="Genomic_DNA"/>
</dbReference>
<organism evidence="1 2">
    <name type="scientific">Suillus plorans</name>
    <dbReference type="NCBI Taxonomy" id="116603"/>
    <lineage>
        <taxon>Eukaryota</taxon>
        <taxon>Fungi</taxon>
        <taxon>Dikarya</taxon>
        <taxon>Basidiomycota</taxon>
        <taxon>Agaricomycotina</taxon>
        <taxon>Agaricomycetes</taxon>
        <taxon>Agaricomycetidae</taxon>
        <taxon>Boletales</taxon>
        <taxon>Suillineae</taxon>
        <taxon>Suillaceae</taxon>
        <taxon>Suillus</taxon>
    </lineage>
</organism>
<dbReference type="OrthoDB" id="2692562at2759"/>
<dbReference type="Proteomes" id="UP000719766">
    <property type="component" value="Unassembled WGS sequence"/>
</dbReference>
<evidence type="ECO:0000313" key="2">
    <source>
        <dbReference type="Proteomes" id="UP000719766"/>
    </source>
</evidence>
<reference evidence="1" key="1">
    <citation type="journal article" date="2020" name="New Phytol.">
        <title>Comparative genomics reveals dynamic genome evolution in host specialist ectomycorrhizal fungi.</title>
        <authorList>
            <person name="Lofgren L.A."/>
            <person name="Nguyen N.H."/>
            <person name="Vilgalys R."/>
            <person name="Ruytinx J."/>
            <person name="Liao H.L."/>
            <person name="Branco S."/>
            <person name="Kuo A."/>
            <person name="LaButti K."/>
            <person name="Lipzen A."/>
            <person name="Andreopoulos W."/>
            <person name="Pangilinan J."/>
            <person name="Riley R."/>
            <person name="Hundley H."/>
            <person name="Na H."/>
            <person name="Barry K."/>
            <person name="Grigoriev I.V."/>
            <person name="Stajich J.E."/>
            <person name="Kennedy P.G."/>
        </authorList>
    </citation>
    <scope>NUCLEOTIDE SEQUENCE</scope>
    <source>
        <strain evidence="1">S12</strain>
    </source>
</reference>
<dbReference type="RefSeq" id="XP_041164613.1">
    <property type="nucleotide sequence ID" value="XM_041299712.1"/>
</dbReference>
<sequence>MYSPALKNVSSEIKPSSTLDAILGAFNLKSLLIQPQPEHRSAEEKTFKSSKFIVHIMLDTCIATMRPSSPTSSATFVEHSSPAYRAGLKAQHRSRSLRRSWSPQGNYSLHSPRANYSLRSPKGSCSSFNSALFDSESEGYDIPIASFVSLAPEILGDTDIPPEDLKVAVAAQYATCEKLRHLIMTRIWQVEEASRWTNFLNQSINKLKKEHEAAEDGLRLWIENTQKECTEVSEPSSSVTTNLFKAKESLKFVQDLIMANNGGEDSKSGRD</sequence>
<dbReference type="GeneID" id="64593476"/>
<protein>
    <submittedName>
        <fullName evidence="1">Uncharacterized protein</fullName>
    </submittedName>
</protein>
<keyword evidence="2" id="KW-1185">Reference proteome</keyword>
<dbReference type="AlphaFoldDB" id="A0A9P7DQT4"/>
<evidence type="ECO:0000313" key="1">
    <source>
        <dbReference type="EMBL" id="KAG1800871.1"/>
    </source>
</evidence>
<gene>
    <name evidence="1" type="ORF">HD556DRAFT_1304857</name>
</gene>
<name>A0A9P7DQT4_9AGAM</name>
<proteinExistence type="predicted"/>
<accession>A0A9P7DQT4</accession>